<dbReference type="InterPro" id="IPR041916">
    <property type="entry name" value="Anti_sigma_zinc_sf"/>
</dbReference>
<evidence type="ECO:0000256" key="9">
    <source>
        <dbReference type="ARBA" id="ARBA00029829"/>
    </source>
</evidence>
<dbReference type="PANTHER" id="PTHR37461:SF1">
    <property type="entry name" value="ANTI-SIGMA-K FACTOR RSKA"/>
    <property type="match status" value="1"/>
</dbReference>
<evidence type="ECO:0000313" key="15">
    <source>
        <dbReference type="Proteomes" id="UP000219440"/>
    </source>
</evidence>
<dbReference type="InterPro" id="IPR018764">
    <property type="entry name" value="RskA_C"/>
</dbReference>
<name>A0A2C8YE35_9MICO</name>
<evidence type="ECO:0000256" key="4">
    <source>
        <dbReference type="ARBA" id="ARBA00022692"/>
    </source>
</evidence>
<gene>
    <name evidence="14" type="ORF">SAMN06296378_0265</name>
</gene>
<dbReference type="GO" id="GO:0005886">
    <property type="term" value="C:plasma membrane"/>
    <property type="evidence" value="ECO:0007669"/>
    <property type="project" value="UniProtKB-SubCell"/>
</dbReference>
<evidence type="ECO:0000313" key="14">
    <source>
        <dbReference type="EMBL" id="SOE48581.1"/>
    </source>
</evidence>
<evidence type="ECO:0000256" key="5">
    <source>
        <dbReference type="ARBA" id="ARBA00022989"/>
    </source>
</evidence>
<evidence type="ECO:0000256" key="10">
    <source>
        <dbReference type="ARBA" id="ARBA00030803"/>
    </source>
</evidence>
<dbReference type="InterPro" id="IPR051474">
    <property type="entry name" value="Anti-sigma-K/W_factor"/>
</dbReference>
<keyword evidence="15" id="KW-1185">Reference proteome</keyword>
<dbReference type="EMBL" id="OCST01000001">
    <property type="protein sequence ID" value="SOE48581.1"/>
    <property type="molecule type" value="Genomic_DNA"/>
</dbReference>
<comment type="subcellular location">
    <subcellularLocation>
        <location evidence="2">Cell membrane</location>
    </subcellularLocation>
    <subcellularLocation>
        <location evidence="1">Membrane</location>
        <topology evidence="1">Single-pass membrane protein</topology>
    </subcellularLocation>
</comment>
<keyword evidence="7 12" id="KW-0472">Membrane</keyword>
<dbReference type="AlphaFoldDB" id="A0A2C8YE35"/>
<keyword evidence="8" id="KW-0804">Transcription</keyword>
<evidence type="ECO:0000256" key="11">
    <source>
        <dbReference type="SAM" id="MobiDB-lite"/>
    </source>
</evidence>
<evidence type="ECO:0000256" key="12">
    <source>
        <dbReference type="SAM" id="Phobius"/>
    </source>
</evidence>
<reference evidence="14 15" key="1">
    <citation type="submission" date="2017-09" db="EMBL/GenBank/DDBJ databases">
        <authorList>
            <person name="Ehlers B."/>
            <person name="Leendertz F.H."/>
        </authorList>
    </citation>
    <scope>NUCLEOTIDE SEQUENCE [LARGE SCALE GENOMIC DNA]</scope>
    <source>
        <strain evidence="14 15">CGMCC 1.05381</strain>
    </source>
</reference>
<dbReference type="GO" id="GO:0016989">
    <property type="term" value="F:sigma factor antagonist activity"/>
    <property type="evidence" value="ECO:0007669"/>
    <property type="project" value="TreeGrafter"/>
</dbReference>
<dbReference type="PANTHER" id="PTHR37461">
    <property type="entry name" value="ANTI-SIGMA-K FACTOR RSKA"/>
    <property type="match status" value="1"/>
</dbReference>
<feature type="transmembrane region" description="Helical" evidence="12">
    <location>
        <begin position="113"/>
        <end position="133"/>
    </location>
</feature>
<evidence type="ECO:0000256" key="2">
    <source>
        <dbReference type="ARBA" id="ARBA00004236"/>
    </source>
</evidence>
<feature type="domain" description="Anti-sigma K factor RskA C-terminal" evidence="13">
    <location>
        <begin position="117"/>
        <end position="254"/>
    </location>
</feature>
<keyword evidence="3" id="KW-1003">Cell membrane</keyword>
<dbReference type="Gene3D" id="1.10.10.1320">
    <property type="entry name" value="Anti-sigma factor, zinc-finger domain"/>
    <property type="match status" value="1"/>
</dbReference>
<keyword evidence="5 12" id="KW-1133">Transmembrane helix</keyword>
<protein>
    <recommendedName>
        <fullName evidence="10">Regulator of SigK</fullName>
    </recommendedName>
    <alternativeName>
        <fullName evidence="9">Sigma-K anti-sigma factor RskA</fullName>
    </alternativeName>
</protein>
<evidence type="ECO:0000259" key="13">
    <source>
        <dbReference type="Pfam" id="PF10099"/>
    </source>
</evidence>
<dbReference type="Pfam" id="PF10099">
    <property type="entry name" value="RskA_C"/>
    <property type="match status" value="1"/>
</dbReference>
<dbReference type="GO" id="GO:0006417">
    <property type="term" value="P:regulation of translation"/>
    <property type="evidence" value="ECO:0007669"/>
    <property type="project" value="TreeGrafter"/>
</dbReference>
<accession>A0A2C8YE35</accession>
<feature type="region of interest" description="Disordered" evidence="11">
    <location>
        <begin position="241"/>
        <end position="260"/>
    </location>
</feature>
<sequence>MTPRKHEVESLSGAYALHALDNDETRLFEAHLAESEETRNEVTELTDTAVLLGMAIDPVAPPASLKLGIMAQLASTPQLPREEAGRVQDPIHPSSFNGKAAAKAQARWFSKPLTALASIAAAVILVVGGGVIVNSVNDNSFQQAQANQLAAIGSANDTQRVDTAIGSGGSATLMWSQELGTSAFIAEGLQELASGKTYELWYIGSDGPRAAGTFNIDKNGNAWRVLDGELQSGDVIGVTIEPSGGSESPTTAPVVSIQSA</sequence>
<dbReference type="RefSeq" id="WP_097059435.1">
    <property type="nucleotide sequence ID" value="NZ_BMLC01000002.1"/>
</dbReference>
<evidence type="ECO:0000256" key="6">
    <source>
        <dbReference type="ARBA" id="ARBA00023015"/>
    </source>
</evidence>
<evidence type="ECO:0000256" key="1">
    <source>
        <dbReference type="ARBA" id="ARBA00004167"/>
    </source>
</evidence>
<feature type="compositionally biased region" description="Polar residues" evidence="11">
    <location>
        <begin position="245"/>
        <end position="260"/>
    </location>
</feature>
<proteinExistence type="predicted"/>
<dbReference type="OrthoDB" id="153510at2"/>
<evidence type="ECO:0000256" key="7">
    <source>
        <dbReference type="ARBA" id="ARBA00023136"/>
    </source>
</evidence>
<organism evidence="14 15">
    <name type="scientific">Salinibacterium xinjiangense</name>
    <dbReference type="NCBI Taxonomy" id="386302"/>
    <lineage>
        <taxon>Bacteria</taxon>
        <taxon>Bacillati</taxon>
        <taxon>Actinomycetota</taxon>
        <taxon>Actinomycetes</taxon>
        <taxon>Micrococcales</taxon>
        <taxon>Microbacteriaceae</taxon>
        <taxon>Salinibacterium</taxon>
    </lineage>
</organism>
<dbReference type="Proteomes" id="UP000219440">
    <property type="component" value="Unassembled WGS sequence"/>
</dbReference>
<evidence type="ECO:0000256" key="8">
    <source>
        <dbReference type="ARBA" id="ARBA00023163"/>
    </source>
</evidence>
<evidence type="ECO:0000256" key="3">
    <source>
        <dbReference type="ARBA" id="ARBA00022475"/>
    </source>
</evidence>
<keyword evidence="6" id="KW-0805">Transcription regulation</keyword>
<keyword evidence="4 12" id="KW-0812">Transmembrane</keyword>